<name>G5GHZ8_9FIRM</name>
<dbReference type="EC" id="3.4.11.-" evidence="10"/>
<proteinExistence type="inferred from homology"/>
<dbReference type="Proteomes" id="UP000003011">
    <property type="component" value="Unassembled WGS sequence"/>
</dbReference>
<evidence type="ECO:0000256" key="4">
    <source>
        <dbReference type="ARBA" id="ARBA00022670"/>
    </source>
</evidence>
<dbReference type="SUPFAM" id="SSF53187">
    <property type="entry name" value="Zn-dependent exopeptidases"/>
    <property type="match status" value="1"/>
</dbReference>
<evidence type="ECO:0000256" key="7">
    <source>
        <dbReference type="ARBA" id="ARBA00022833"/>
    </source>
</evidence>
<dbReference type="PANTHER" id="PTHR28570">
    <property type="entry name" value="ASPARTYL AMINOPEPTIDASE"/>
    <property type="match status" value="1"/>
</dbReference>
<comment type="caution">
    <text evidence="12">The sequence shown here is derived from an EMBL/GenBank/DDBJ whole genome shotgun (WGS) entry which is preliminary data.</text>
</comment>
<dbReference type="PATRIC" id="fig|679200.3.peg.1266"/>
<evidence type="ECO:0000256" key="6">
    <source>
        <dbReference type="ARBA" id="ARBA00022801"/>
    </source>
</evidence>
<keyword evidence="13" id="KW-1185">Reference proteome</keyword>
<dbReference type="InterPro" id="IPR023358">
    <property type="entry name" value="Peptidase_M18_dom2"/>
</dbReference>
<keyword evidence="4 9" id="KW-0645">Protease</keyword>
<keyword evidence="7 9" id="KW-0862">Zinc</keyword>
<dbReference type="Gene3D" id="2.30.250.10">
    <property type="entry name" value="Aminopeptidase i, Domain 2"/>
    <property type="match status" value="1"/>
</dbReference>
<reference evidence="12 13" key="1">
    <citation type="submission" date="2011-08" db="EMBL/GenBank/DDBJ databases">
        <title>The Genome Sequence of Johnsonella ignava ATCC 51276.</title>
        <authorList>
            <consortium name="The Broad Institute Genome Sequencing Platform"/>
            <person name="Earl A."/>
            <person name="Ward D."/>
            <person name="Feldgarden M."/>
            <person name="Gevers D."/>
            <person name="Izard J."/>
            <person name="Blanton J.M."/>
            <person name="Baranova O.V."/>
            <person name="Dewhirst F.E."/>
            <person name="Young S.K."/>
            <person name="Zeng Q."/>
            <person name="Gargeya S."/>
            <person name="Fitzgerald M."/>
            <person name="Haas B."/>
            <person name="Abouelleil A."/>
            <person name="Alvarado L."/>
            <person name="Arachchi H.M."/>
            <person name="Berlin A."/>
            <person name="Brown A."/>
            <person name="Chapman S.B."/>
            <person name="Chen Z."/>
            <person name="Dunbar C."/>
            <person name="Freedman E."/>
            <person name="Gearin G."/>
            <person name="Gellesch M."/>
            <person name="Goldberg J."/>
            <person name="Griggs A."/>
            <person name="Gujja S."/>
            <person name="Heiman D."/>
            <person name="Howarth C."/>
            <person name="Larson L."/>
            <person name="Lui A."/>
            <person name="MacDonald P.J.P."/>
            <person name="Montmayeur A."/>
            <person name="Murphy C."/>
            <person name="Neiman D."/>
            <person name="Pearson M."/>
            <person name="Priest M."/>
            <person name="Roberts A."/>
            <person name="Saif S."/>
            <person name="Shea T."/>
            <person name="Shenoy N."/>
            <person name="Sisk P."/>
            <person name="Stolte C."/>
            <person name="Sykes S."/>
            <person name="Wortman J."/>
            <person name="Nusbaum C."/>
            <person name="Birren B."/>
        </authorList>
    </citation>
    <scope>NUCLEOTIDE SEQUENCE [LARGE SCALE GENOMIC DNA]</scope>
    <source>
        <strain evidence="12 13">ATCC 51276</strain>
    </source>
</reference>
<feature type="region of interest" description="Disordered" evidence="11">
    <location>
        <begin position="1"/>
        <end position="22"/>
    </location>
</feature>
<dbReference type="HOGENOM" id="CLU_590123_0_0_9"/>
<evidence type="ECO:0000256" key="9">
    <source>
        <dbReference type="RuleBase" id="RU004386"/>
    </source>
</evidence>
<comment type="similarity">
    <text evidence="2 9">Belongs to the peptidase M18 family.</text>
</comment>
<dbReference type="GO" id="GO:0004177">
    <property type="term" value="F:aminopeptidase activity"/>
    <property type="evidence" value="ECO:0007669"/>
    <property type="project" value="UniProtKB-KW"/>
</dbReference>
<dbReference type="GO" id="GO:0008270">
    <property type="term" value="F:zinc ion binding"/>
    <property type="evidence" value="ECO:0007669"/>
    <property type="project" value="InterPro"/>
</dbReference>
<feature type="compositionally biased region" description="Basic and acidic residues" evidence="11">
    <location>
        <begin position="1"/>
        <end position="14"/>
    </location>
</feature>
<dbReference type="eggNOG" id="COG1362">
    <property type="taxonomic scope" value="Bacteria"/>
</dbReference>
<dbReference type="OrthoDB" id="89722at2"/>
<keyword evidence="8 9" id="KW-0482">Metalloprotease</keyword>
<dbReference type="STRING" id="679200.HMPREF9333_01188"/>
<evidence type="ECO:0000256" key="2">
    <source>
        <dbReference type="ARBA" id="ARBA00008290"/>
    </source>
</evidence>
<dbReference type="RefSeq" id="WP_005540637.1">
    <property type="nucleotide sequence ID" value="NZ_JH378832.1"/>
</dbReference>
<dbReference type="InterPro" id="IPR001948">
    <property type="entry name" value="Peptidase_M18"/>
</dbReference>
<evidence type="ECO:0000256" key="3">
    <source>
        <dbReference type="ARBA" id="ARBA00022438"/>
    </source>
</evidence>
<dbReference type="NCBIfam" id="NF002600">
    <property type="entry name" value="PRK02256.1"/>
    <property type="match status" value="1"/>
</dbReference>
<evidence type="ECO:0000313" key="13">
    <source>
        <dbReference type="Proteomes" id="UP000003011"/>
    </source>
</evidence>
<evidence type="ECO:0000256" key="1">
    <source>
        <dbReference type="ARBA" id="ARBA00001947"/>
    </source>
</evidence>
<dbReference type="Pfam" id="PF02127">
    <property type="entry name" value="Peptidase_M18"/>
    <property type="match status" value="1"/>
</dbReference>
<comment type="cofactor">
    <cofactor evidence="1 10">
        <name>Zn(2+)</name>
        <dbReference type="ChEBI" id="CHEBI:29105"/>
    </cofactor>
</comment>
<keyword evidence="6 9" id="KW-0378">Hydrolase</keyword>
<dbReference type="PANTHER" id="PTHR28570:SF2">
    <property type="entry name" value="M18 FAMILY AMINOPEPTIDASE 1-RELATED"/>
    <property type="match status" value="1"/>
</dbReference>
<evidence type="ECO:0000256" key="11">
    <source>
        <dbReference type="SAM" id="MobiDB-lite"/>
    </source>
</evidence>
<evidence type="ECO:0000256" key="5">
    <source>
        <dbReference type="ARBA" id="ARBA00022723"/>
    </source>
</evidence>
<evidence type="ECO:0000256" key="10">
    <source>
        <dbReference type="RuleBase" id="RU004387"/>
    </source>
</evidence>
<dbReference type="GO" id="GO:0008237">
    <property type="term" value="F:metallopeptidase activity"/>
    <property type="evidence" value="ECO:0007669"/>
    <property type="project" value="UniProtKB-KW"/>
</dbReference>
<organism evidence="12 13">
    <name type="scientific">Johnsonella ignava ATCC 51276</name>
    <dbReference type="NCBI Taxonomy" id="679200"/>
    <lineage>
        <taxon>Bacteria</taxon>
        <taxon>Bacillati</taxon>
        <taxon>Bacillota</taxon>
        <taxon>Clostridia</taxon>
        <taxon>Lachnospirales</taxon>
        <taxon>Lachnospiraceae</taxon>
        <taxon>Johnsonella</taxon>
    </lineage>
</organism>
<dbReference type="PRINTS" id="PR00932">
    <property type="entry name" value="AMINO1PTASE"/>
</dbReference>
<dbReference type="AlphaFoldDB" id="G5GHZ8"/>
<evidence type="ECO:0000256" key="8">
    <source>
        <dbReference type="ARBA" id="ARBA00023049"/>
    </source>
</evidence>
<keyword evidence="5 9" id="KW-0479">Metal-binding</keyword>
<accession>G5GHZ8</accession>
<dbReference type="EMBL" id="ACZL01000021">
    <property type="protein sequence ID" value="EHI55473.1"/>
    <property type="molecule type" value="Genomic_DNA"/>
</dbReference>
<keyword evidence="3 9" id="KW-0031">Aminopeptidase</keyword>
<evidence type="ECO:0000313" key="12">
    <source>
        <dbReference type="EMBL" id="EHI55473.1"/>
    </source>
</evidence>
<dbReference type="SUPFAM" id="SSF101821">
    <property type="entry name" value="Aminopeptidase/glucanase lid domain"/>
    <property type="match status" value="1"/>
</dbReference>
<dbReference type="GO" id="GO:0005737">
    <property type="term" value="C:cytoplasm"/>
    <property type="evidence" value="ECO:0007669"/>
    <property type="project" value="UniProtKB-ARBA"/>
</dbReference>
<protein>
    <recommendedName>
        <fullName evidence="10">M18 family aminopeptidase</fullName>
        <ecNumber evidence="10">3.4.11.-</ecNumber>
    </recommendedName>
</protein>
<gene>
    <name evidence="12" type="ORF">HMPREF9333_01188</name>
</gene>
<dbReference type="Gene3D" id="3.40.630.10">
    <property type="entry name" value="Zn peptidases"/>
    <property type="match status" value="1"/>
</dbReference>
<sequence length="470" mass="52579">MAEKKKAKKDKPDVKGLLYKNPHIAKQDHKQFEKADKFAQGYKEFLDKGKTERECVNYAQQLLIKSGYKKFEPEKKYKPGDKVYKINRNKAVLAVTWGSADLREGLRINGAHIDSPRLDLKPNPLYEKKEIAYFKTHYYGGIRKYQWVTMPLAMHGVIIKKDGTKIEVNIGEDENDPVFGISDLLPHLAAKQNTRKLSEGITGEELNIIIGSLPFDEKDIDNAFKLNVLSLLNEKYAIDERDFTSAEIEFVPAFKARDFGFDRSMIGAYGQDDRICAYPALMAEIEVKAPYYTTLTILTDKEEIGSVGNTGLHSNYVYDFISYLAQNKGVDVKEVCENSACISSDVSAAYDPTFPSVFDEQSASYINHGCVFSKYTGAGGKYNASDASAEYMHKLIRIMDEAGVYWQVAELGAVDAGGGGTIAQYVAMFNIDVVDIGVPIIAMHAPFEIAGKLDLYNAYLAFKAFYADKK</sequence>
<dbReference type="GO" id="GO:0006508">
    <property type="term" value="P:proteolysis"/>
    <property type="evidence" value="ECO:0007669"/>
    <property type="project" value="UniProtKB-KW"/>
</dbReference>
<dbReference type="FunFam" id="2.30.250.10:FF:000006">
    <property type="entry name" value="Probable M18 family aminopeptidase 1"/>
    <property type="match status" value="1"/>
</dbReference>